<accession>A0ABQ2UNU8</accession>
<comment type="caution">
    <text evidence="2">The sequence shown here is derived from an EMBL/GenBank/DDBJ whole genome shotgun (WGS) entry which is preliminary data.</text>
</comment>
<protein>
    <recommendedName>
        <fullName evidence="4">Phage-related protein</fullName>
    </recommendedName>
</protein>
<keyword evidence="3" id="KW-1185">Reference proteome</keyword>
<feature type="transmembrane region" description="Helical" evidence="1">
    <location>
        <begin position="741"/>
        <end position="760"/>
    </location>
</feature>
<evidence type="ECO:0000313" key="2">
    <source>
        <dbReference type="EMBL" id="GGU45945.1"/>
    </source>
</evidence>
<name>A0ABQ2UNU8_9PSEU</name>
<proteinExistence type="predicted"/>
<keyword evidence="1" id="KW-0812">Transmembrane</keyword>
<organism evidence="2 3">
    <name type="scientific">Lentzea flava</name>
    <dbReference type="NCBI Taxonomy" id="103732"/>
    <lineage>
        <taxon>Bacteria</taxon>
        <taxon>Bacillati</taxon>
        <taxon>Actinomycetota</taxon>
        <taxon>Actinomycetes</taxon>
        <taxon>Pseudonocardiales</taxon>
        <taxon>Pseudonocardiaceae</taxon>
        <taxon>Lentzea</taxon>
    </lineage>
</organism>
<feature type="transmembrane region" description="Helical" evidence="1">
    <location>
        <begin position="353"/>
        <end position="373"/>
    </location>
</feature>
<gene>
    <name evidence="2" type="ORF">GCM10010178_43080</name>
</gene>
<reference evidence="3" key="1">
    <citation type="journal article" date="2019" name="Int. J. Syst. Evol. Microbiol.">
        <title>The Global Catalogue of Microorganisms (GCM) 10K type strain sequencing project: providing services to taxonomists for standard genome sequencing and annotation.</title>
        <authorList>
            <consortium name="The Broad Institute Genomics Platform"/>
            <consortium name="The Broad Institute Genome Sequencing Center for Infectious Disease"/>
            <person name="Wu L."/>
            <person name="Ma J."/>
        </authorList>
    </citation>
    <scope>NUCLEOTIDE SEQUENCE [LARGE SCALE GENOMIC DNA]</scope>
    <source>
        <strain evidence="3">JCM 3296</strain>
    </source>
</reference>
<dbReference type="RefSeq" id="WP_189255495.1">
    <property type="nucleotide sequence ID" value="NZ_BMRE01000018.1"/>
</dbReference>
<feature type="transmembrane region" description="Helical" evidence="1">
    <location>
        <begin position="798"/>
        <end position="820"/>
    </location>
</feature>
<dbReference type="Proteomes" id="UP000649573">
    <property type="component" value="Unassembled WGS sequence"/>
</dbReference>
<evidence type="ECO:0008006" key="4">
    <source>
        <dbReference type="Google" id="ProtNLM"/>
    </source>
</evidence>
<feature type="transmembrane region" description="Helical" evidence="1">
    <location>
        <begin position="379"/>
        <end position="397"/>
    </location>
</feature>
<sequence length="1013" mass="106150">MSKGPGAQRSVGKVSVDVVPDTSETGDLLKPKLEEIEKKYKIKLPVELDPTRAEAEMAALRKRLEAKDVELDVKLNTSGVNQLGRRVTAMTRLLRNLGAPLVALGRSFDNAARSVQRATERVIEMRKAMAAVVAQTAVWVVQMVRAAVSADNARNAWQRLSQTIAAVSLAAQRIPRGVLIARDLAISLARWLGDSAKWTERMYGAMFRYYTLLGNAETAVKRLGSGIKGLGANLKRLGDRSFWADKFYGAVFHAYSALGALERGFNRLRNIKLSDVVSGVRRLGSRLVEAARSGAELGRSIARGIGKGFDAGIRGLGKGISSTLSGLGKLFGKAGKAVSSFGSTLAGLGRTGWIVLAVLALIAPVVGLVAAAIAALPSAVALLGTGIAVVALGMDGLKKAAQVAAPAVDALKASISAAFARDLTPVFQRIANVLLPGIRAGMVGVAEGISTVARSFVDVVTSADGMRQINTILANTKTFFVELVPFVSRFTTAFLTLAEIGSNRFGSLAAGLGEWARQFNDIVNAAARTGVLDAALRGLGQVVGAVGSAFNELFAAGLESAALLGGPLAVLIKGLTSLLTALMPVFTAISAFTSKLAGAELAGIGKIVTELQPSLLLLADSFGELATGAAQGALQVLVALAKIVNGVLLAGLKAIQPHLPKITEFFVTLGTSVGNALLDLFTQLSPHLDLLSDYLSQILVAVIPLLPSLNELVTVGLTALLDILRPLLPLVLDLAKVAFPPLVFVVQFLVAALVFLIDMTSALTAEFGRFTSGALVELLRVFGVVLDVAKSTWPGLRLIIVGAIEAIQGVIEVFAGIFTGNWSRAFEGAKQIASGALNALVGIAWAGINLFIGVFQTIPGQILNSLGNLGGLLWDSGRRLIQGFIDGIRSMIGAVRNAGANLMSVLRSYFPFSPAKAGAFSGKGYTTFSGRALVDDWAKAIEDRTPVAVKAVDGLMSASNLAANAEWQGHISSDEFGGVGREVAEALSGWSVQIDAAGVARMVNKTNRMNARR</sequence>
<dbReference type="EMBL" id="BMRE01000018">
    <property type="protein sequence ID" value="GGU45945.1"/>
    <property type="molecule type" value="Genomic_DNA"/>
</dbReference>
<evidence type="ECO:0000256" key="1">
    <source>
        <dbReference type="SAM" id="Phobius"/>
    </source>
</evidence>
<feature type="transmembrane region" description="Helical" evidence="1">
    <location>
        <begin position="832"/>
        <end position="855"/>
    </location>
</feature>
<keyword evidence="1" id="KW-0472">Membrane</keyword>
<keyword evidence="1" id="KW-1133">Transmembrane helix</keyword>
<evidence type="ECO:0000313" key="3">
    <source>
        <dbReference type="Proteomes" id="UP000649573"/>
    </source>
</evidence>